<dbReference type="Pfam" id="PF26562">
    <property type="entry name" value="Ig-like"/>
    <property type="match status" value="1"/>
</dbReference>
<evidence type="ECO:0000313" key="6">
    <source>
        <dbReference type="Proteomes" id="UP001591681"/>
    </source>
</evidence>
<dbReference type="InterPro" id="IPR001507">
    <property type="entry name" value="ZP_dom"/>
</dbReference>
<dbReference type="InterPro" id="IPR055356">
    <property type="entry name" value="ZP-N"/>
</dbReference>
<keyword evidence="2" id="KW-0325">Glycoprotein</keyword>
<feature type="chain" id="PRO_5044846744" description="ZP domain-containing protein" evidence="3">
    <location>
        <begin position="23"/>
        <end position="901"/>
    </location>
</feature>
<evidence type="ECO:0000256" key="2">
    <source>
        <dbReference type="ARBA" id="ARBA00023180"/>
    </source>
</evidence>
<dbReference type="InterPro" id="IPR048290">
    <property type="entry name" value="ZP_chr"/>
</dbReference>
<dbReference type="InterPro" id="IPR055355">
    <property type="entry name" value="ZP-C"/>
</dbReference>
<dbReference type="SMART" id="SM00241">
    <property type="entry name" value="ZP"/>
    <property type="match status" value="1"/>
</dbReference>
<name>A0ABD1J646_9TELE</name>
<dbReference type="PROSITE" id="PS51034">
    <property type="entry name" value="ZP_2"/>
    <property type="match status" value="1"/>
</dbReference>
<evidence type="ECO:0000256" key="1">
    <source>
        <dbReference type="ARBA" id="ARBA00023157"/>
    </source>
</evidence>
<feature type="signal peptide" evidence="3">
    <location>
        <begin position="1"/>
        <end position="22"/>
    </location>
</feature>
<keyword evidence="1" id="KW-1015">Disulfide bond</keyword>
<dbReference type="InterPro" id="IPR058876">
    <property type="entry name" value="Ig-like_ZP"/>
</dbReference>
<keyword evidence="3" id="KW-0732">Signal</keyword>
<organism evidence="5 6">
    <name type="scientific">Coilia grayii</name>
    <name type="common">Gray's grenadier anchovy</name>
    <dbReference type="NCBI Taxonomy" id="363190"/>
    <lineage>
        <taxon>Eukaryota</taxon>
        <taxon>Metazoa</taxon>
        <taxon>Chordata</taxon>
        <taxon>Craniata</taxon>
        <taxon>Vertebrata</taxon>
        <taxon>Euteleostomi</taxon>
        <taxon>Actinopterygii</taxon>
        <taxon>Neopterygii</taxon>
        <taxon>Teleostei</taxon>
        <taxon>Clupei</taxon>
        <taxon>Clupeiformes</taxon>
        <taxon>Clupeoidei</taxon>
        <taxon>Engraulidae</taxon>
        <taxon>Coilinae</taxon>
        <taxon>Coilia</taxon>
    </lineage>
</organism>
<dbReference type="Proteomes" id="UP001591681">
    <property type="component" value="Unassembled WGS sequence"/>
</dbReference>
<feature type="domain" description="ZP" evidence="4">
    <location>
        <begin position="601"/>
        <end position="871"/>
    </location>
</feature>
<dbReference type="Gene3D" id="2.60.40.3210">
    <property type="entry name" value="Zona pellucida, ZP-N domain"/>
    <property type="match status" value="1"/>
</dbReference>
<evidence type="ECO:0000313" key="5">
    <source>
        <dbReference type="EMBL" id="KAL2082672.1"/>
    </source>
</evidence>
<proteinExistence type="predicted"/>
<dbReference type="PANTHER" id="PTHR47130:SF3">
    <property type="entry name" value="ZONA PELLUCIDA PROTEIN"/>
    <property type="match status" value="1"/>
</dbReference>
<dbReference type="EMBL" id="JBHFQA010000019">
    <property type="protein sequence ID" value="KAL2082672.1"/>
    <property type="molecule type" value="Genomic_DNA"/>
</dbReference>
<evidence type="ECO:0000256" key="3">
    <source>
        <dbReference type="SAM" id="SignalP"/>
    </source>
</evidence>
<dbReference type="Gene3D" id="2.60.40.4100">
    <property type="entry name" value="Zona pellucida, ZP-C domain"/>
    <property type="match status" value="1"/>
</dbReference>
<sequence length="901" mass="100168">MSLSICFQVLVLTISTTTQIWAYTDGVGTQCLGNVLRVTIHGSLLMGTHTDLDVLNGTDVINVSPLLATQCGYSQNTDPWGNMLLYISLQHCFAQSRGDGMSATNLQLRTYEPDSERVYPVSKTCRLPQWASREVLCSHNYMEVSVEHDLPTVEQLKWMAAGVKGGSSPTSGPGGMKSPFRLTEVIFYTPQDKTFSPMELSRLGYGLHTSPTRLLIRGPYNTTVTDNQEVAGVPMAIMRSSVVYKHRWMLSLVNAEVACPTGGLTFTDNLIIWRLPRHIRPLMSFSAEVVEAYMGLEAQRLDKATMSARGYSFYATDDHFVLEMPMQSPEGYFKSTVHRKRYYISYSVEPMIELLWRESGDSAETRYKVLFPIVTPPMPRLPHATVYSDPEEGVFKVIVGTFLPDVELMNITTESGVMTTAEAITSGFDIQQYALSNGSKVFSLQVPFSHPTASKGNPNVKTIAYTLRLVLGFLVLPEQTTFSHPIVLEAAVEDTDMATVSGSCDQQNFHITVQYGSQGPNIETVIGDSVLTEELAQHYAFSDNGTHFDLMIPFSSPDIAYEAVHSSYVRARLDVHLRSPKKGWNITHFSLACSFPTFIIACSSNGSIGALAVKLEAVPSLNPAQLALKDPSCGPVYSNDRIALFYFHANTCGTTREFKDGVMVYENMATLKNDQNAKTPLSTNTEPQYRFRFSCTYTVNASKTLAFSTTSQSKVPVADASMGQLKVEMRLARDLTYTQFYSDGDYPMVRHLRQPLYFEVELMQFEDPDVELVINNCWATPQGDQTSKPRWDLVVDSCPNPEDPDQTVFHLVRSDHRVLFPSLVKRFEVKMFSFAEAEDSPAGQVVFHCSVVICDPRSLQNGLCRGPCASIQMGTNEVKRGPRAAPEPQVEHVVSGLIFLL</sequence>
<keyword evidence="6" id="KW-1185">Reference proteome</keyword>
<dbReference type="PRINTS" id="PR00023">
    <property type="entry name" value="ZPELLUCIDA"/>
</dbReference>
<protein>
    <recommendedName>
        <fullName evidence="4">ZP domain-containing protein</fullName>
    </recommendedName>
</protein>
<dbReference type="Pfam" id="PF00100">
    <property type="entry name" value="Zona_pellucida"/>
    <property type="match status" value="1"/>
</dbReference>
<dbReference type="Pfam" id="PF23344">
    <property type="entry name" value="ZP-N"/>
    <property type="match status" value="1"/>
</dbReference>
<comment type="caution">
    <text evidence="5">The sequence shown here is derived from an EMBL/GenBank/DDBJ whole genome shotgun (WGS) entry which is preliminary data.</text>
</comment>
<dbReference type="PANTHER" id="PTHR47130">
    <property type="entry name" value="SI:DKEY-19B23.11-RELATED"/>
    <property type="match status" value="1"/>
</dbReference>
<dbReference type="AlphaFoldDB" id="A0ABD1J646"/>
<gene>
    <name evidence="5" type="ORF">ACEWY4_022490</name>
</gene>
<reference evidence="5 6" key="1">
    <citation type="submission" date="2024-09" db="EMBL/GenBank/DDBJ databases">
        <title>A chromosome-level genome assembly of Gray's grenadier anchovy, Coilia grayii.</title>
        <authorList>
            <person name="Fu Z."/>
        </authorList>
    </citation>
    <scope>NUCLEOTIDE SEQUENCE [LARGE SCALE GENOMIC DNA]</scope>
    <source>
        <strain evidence="5">G4</strain>
        <tissue evidence="5">Muscle</tissue>
    </source>
</reference>
<accession>A0ABD1J646</accession>
<dbReference type="InterPro" id="IPR042235">
    <property type="entry name" value="ZP-C_dom"/>
</dbReference>
<evidence type="ECO:0000259" key="4">
    <source>
        <dbReference type="PROSITE" id="PS51034"/>
    </source>
</evidence>